<feature type="domain" description="Aminotransferase class V" evidence="2">
    <location>
        <begin position="20"/>
        <end position="395"/>
    </location>
</feature>
<reference evidence="3 4" key="1">
    <citation type="submission" date="2018-08" db="EMBL/GenBank/DDBJ databases">
        <authorList>
            <person name="Khan S.A."/>
        </authorList>
    </citation>
    <scope>NUCLEOTIDE SEQUENCE [LARGE SCALE GENOMIC DNA]</scope>
    <source>
        <strain evidence="3 4">GTF-13</strain>
    </source>
</reference>
<dbReference type="RefSeq" id="WP_125015982.1">
    <property type="nucleotide sequence ID" value="NZ_QWEZ01000002.1"/>
</dbReference>
<gene>
    <name evidence="3" type="ORF">D0544_10300</name>
</gene>
<dbReference type="SUPFAM" id="SSF53383">
    <property type="entry name" value="PLP-dependent transferases"/>
    <property type="match status" value="1"/>
</dbReference>
<dbReference type="EMBL" id="QWEZ01000002">
    <property type="protein sequence ID" value="RRJ82270.1"/>
    <property type="molecule type" value="Genomic_DNA"/>
</dbReference>
<dbReference type="Proteomes" id="UP000280792">
    <property type="component" value="Unassembled WGS sequence"/>
</dbReference>
<evidence type="ECO:0000256" key="1">
    <source>
        <dbReference type="ARBA" id="ARBA00022898"/>
    </source>
</evidence>
<dbReference type="Gene3D" id="3.40.640.10">
    <property type="entry name" value="Type I PLP-dependent aspartate aminotransferase-like (Major domain)"/>
    <property type="match status" value="1"/>
</dbReference>
<evidence type="ECO:0000313" key="4">
    <source>
        <dbReference type="Proteomes" id="UP000280792"/>
    </source>
</evidence>
<dbReference type="InterPro" id="IPR015421">
    <property type="entry name" value="PyrdxlP-dep_Trfase_major"/>
</dbReference>
<dbReference type="PANTHER" id="PTHR43586:SF21">
    <property type="entry name" value="PYRIDOXAL PHOSPHATE (PLP)-DEPENDENT ASPARTATE AMINOTRANSFERASE SUPERFAMILY"/>
    <property type="match status" value="1"/>
</dbReference>
<keyword evidence="1" id="KW-0663">Pyridoxal phosphate</keyword>
<dbReference type="InterPro" id="IPR011340">
    <property type="entry name" value="Cys_dSase-rel"/>
</dbReference>
<keyword evidence="4" id="KW-1185">Reference proteome</keyword>
<organism evidence="3 4">
    <name type="scientific">Aestuariirhabdus litorea</name>
    <dbReference type="NCBI Taxonomy" id="2528527"/>
    <lineage>
        <taxon>Bacteria</taxon>
        <taxon>Pseudomonadati</taxon>
        <taxon>Pseudomonadota</taxon>
        <taxon>Gammaproteobacteria</taxon>
        <taxon>Oceanospirillales</taxon>
        <taxon>Aestuariirhabdaceae</taxon>
        <taxon>Aestuariirhabdus</taxon>
    </lineage>
</organism>
<dbReference type="InterPro" id="IPR015422">
    <property type="entry name" value="PyrdxlP-dep_Trfase_small"/>
</dbReference>
<accession>A0A3P3VHS9</accession>
<reference evidence="3 4" key="2">
    <citation type="submission" date="2018-12" db="EMBL/GenBank/DDBJ databases">
        <title>Simiduia agarivorans gen. nov., sp. nov., a marine, agarolytic bacterium isolated from shallow coastal water from Keelung, Taiwan.</title>
        <authorList>
            <person name="Shieh W.Y."/>
        </authorList>
    </citation>
    <scope>NUCLEOTIDE SEQUENCE [LARGE SCALE GENOMIC DNA]</scope>
    <source>
        <strain evidence="3 4">GTF-13</strain>
    </source>
</reference>
<proteinExistence type="predicted"/>
<name>A0A3P3VHS9_9GAMM</name>
<dbReference type="InterPro" id="IPR015424">
    <property type="entry name" value="PyrdxlP-dep_Trfase"/>
</dbReference>
<dbReference type="Gene3D" id="3.90.1150.10">
    <property type="entry name" value="Aspartate Aminotransferase, domain 1"/>
    <property type="match status" value="1"/>
</dbReference>
<sequence length="404" mass="45011">MTLNLDYVRSQFPGLCADNVLLDNAGGSQVLKSVAERISDYLINTNVQHGASYTLSQIAVARLQEARTKVARFVGAERPDEIAFGPGATVCLQWLARAIRGQIEAGDEIIITDFDHESNIGPWLTLQECGAVIKVWNINSETMSPDVEDLKALMTDRTKLVAMTHASNIFGEIYPVGDIAKIVHDQGAKICVDAVAYAPHRAVDVAEWDVDFYVLSFYKVYGPHFAMLYAKHEEMLKLDGLYHYFYGKDKVPAKMEPGNANYELAWGTTAIVDYIDTLGGGGGDRTSIIKGFDAIAAHEELLSERLLSWLRERDDINIIGKSSSNRALRVPTISFRVKGRNSRQVVELANEDKIGIRYGDFHSRRLIEKLDLVDGDGVIRVSMVHYNTTEEVDQLIESLTRILN</sequence>
<evidence type="ECO:0000313" key="3">
    <source>
        <dbReference type="EMBL" id="RRJ82270.1"/>
    </source>
</evidence>
<dbReference type="NCBIfam" id="TIGR01976">
    <property type="entry name" value="am_tr_V_VC1184"/>
    <property type="match status" value="1"/>
</dbReference>
<comment type="caution">
    <text evidence="3">The sequence shown here is derived from an EMBL/GenBank/DDBJ whole genome shotgun (WGS) entry which is preliminary data.</text>
</comment>
<dbReference type="AlphaFoldDB" id="A0A3P3VHS9"/>
<dbReference type="PANTHER" id="PTHR43586">
    <property type="entry name" value="CYSTEINE DESULFURASE"/>
    <property type="match status" value="1"/>
</dbReference>
<protein>
    <submittedName>
        <fullName evidence="3">Cysteine desulfurase-like protein</fullName>
    </submittedName>
</protein>
<evidence type="ECO:0000259" key="2">
    <source>
        <dbReference type="Pfam" id="PF00266"/>
    </source>
</evidence>
<dbReference type="InterPro" id="IPR000192">
    <property type="entry name" value="Aminotrans_V_dom"/>
</dbReference>
<dbReference type="Pfam" id="PF00266">
    <property type="entry name" value="Aminotran_5"/>
    <property type="match status" value="1"/>
</dbReference>